<dbReference type="SUPFAM" id="SSF50494">
    <property type="entry name" value="Trypsin-like serine proteases"/>
    <property type="match status" value="1"/>
</dbReference>
<evidence type="ECO:0000313" key="9">
    <source>
        <dbReference type="Proteomes" id="UP000037784"/>
    </source>
</evidence>
<evidence type="ECO:0000256" key="2">
    <source>
        <dbReference type="ARBA" id="ARBA00022670"/>
    </source>
</evidence>
<keyword evidence="3" id="KW-0378">Hydrolase</keyword>
<dbReference type="Proteomes" id="UP000037784">
    <property type="component" value="Unassembled WGS sequence"/>
</dbReference>
<dbReference type="InParanoid" id="A0A0N0RFA8"/>
<evidence type="ECO:0000256" key="6">
    <source>
        <dbReference type="SAM" id="Phobius"/>
    </source>
</evidence>
<dbReference type="InterPro" id="IPR001478">
    <property type="entry name" value="PDZ"/>
</dbReference>
<dbReference type="AlphaFoldDB" id="A0A0N0RFA8"/>
<dbReference type="Gene3D" id="2.30.42.10">
    <property type="match status" value="1"/>
</dbReference>
<feature type="transmembrane region" description="Helical" evidence="6">
    <location>
        <begin position="7"/>
        <end position="33"/>
    </location>
</feature>
<keyword evidence="9" id="KW-1185">Reference proteome</keyword>
<sequence>MSRNSRALITAFLSIILVSILCLCIMVAGIFFWEQSGGSQAFMDSFTETQEETPAITAPEQEEAQPPSEEPAAPTDLAALTDEQIVAAQSRVIRRVYERVAPSVVNIVVTSDSLLGGGEGSGFVIDKEGHIVTNNHVVADANEIIVKFSEETEVKASLVGTAPDVDLAVIKVEVDPSILVPVEMGSMNDLAVGDLVIAIGNPFGFERTVTTGIVSALGRTIPRATGQFSLPNLIQTDAAINPGNSGGPLLDIHGRVVGVNTLIFSQTPGANSGVGFAIPIDTVKRVVPDLIETGQFQYPYIGIQALTLTPTLAEALGTSVQHGVLVQEVIPDSPAEKAGLRGGDEEVEIPGFGLVRKGGDIIIGVDDVQVESFDDLINYLDTKRVGDTIRLRIVRNGEEQELDLTLGPRPQSLP</sequence>
<reference evidence="9" key="2">
    <citation type="submission" date="2015-08" db="EMBL/GenBank/DDBJ databases">
        <title>Draft Genome Sequence of a Heterotrophic Facultative Anaerobic Bacterium Ardenticatena maritima Strain 110S.</title>
        <authorList>
            <person name="Kawaichi S."/>
            <person name="Yoshida T."/>
            <person name="Sako Y."/>
            <person name="Nakamura R."/>
        </authorList>
    </citation>
    <scope>NUCLEOTIDE SEQUENCE [LARGE SCALE GENOMIC DNA]</scope>
    <source>
        <strain evidence="9">110S</strain>
    </source>
</reference>
<dbReference type="RefSeq" id="WP_054491932.1">
    <property type="nucleotide sequence ID" value="NZ_BBZA01000024.1"/>
</dbReference>
<evidence type="ECO:0000256" key="4">
    <source>
        <dbReference type="ARBA" id="ARBA00022825"/>
    </source>
</evidence>
<feature type="domain" description="PDZ" evidence="7">
    <location>
        <begin position="305"/>
        <end position="351"/>
    </location>
</feature>
<dbReference type="Gene3D" id="2.40.10.120">
    <property type="match status" value="1"/>
</dbReference>
<keyword evidence="6" id="KW-0472">Membrane</keyword>
<comment type="caution">
    <text evidence="8">The sequence shown here is derived from an EMBL/GenBank/DDBJ whole genome shotgun (WGS) entry which is preliminary data.</text>
</comment>
<dbReference type="STRING" id="872965.SE16_07785"/>
<dbReference type="FunFam" id="2.40.10.10:FF:000001">
    <property type="entry name" value="Periplasmic serine protease DegS"/>
    <property type="match status" value="1"/>
</dbReference>
<dbReference type="PRINTS" id="PR00834">
    <property type="entry name" value="PROTEASES2C"/>
</dbReference>
<dbReference type="FunCoup" id="A0A0N0RFA8">
    <property type="interactions" value="419"/>
</dbReference>
<dbReference type="SMART" id="SM00228">
    <property type="entry name" value="PDZ"/>
    <property type="match status" value="1"/>
</dbReference>
<dbReference type="PANTHER" id="PTHR43343">
    <property type="entry name" value="PEPTIDASE S12"/>
    <property type="match status" value="1"/>
</dbReference>
<dbReference type="InterPro" id="IPR001940">
    <property type="entry name" value="Peptidase_S1C"/>
</dbReference>
<feature type="region of interest" description="Disordered" evidence="5">
    <location>
        <begin position="48"/>
        <end position="73"/>
    </location>
</feature>
<keyword evidence="4" id="KW-0720">Serine protease</keyword>
<reference evidence="8 9" key="1">
    <citation type="journal article" date="2015" name="Genome Announc.">
        <title>Draft Genome Sequence of a Heterotrophic Facultative Anaerobic Thermophilic Bacterium, Ardenticatena maritima Strain 110ST.</title>
        <authorList>
            <person name="Kawaichi S."/>
            <person name="Yoshida T."/>
            <person name="Sako Y."/>
            <person name="Nakamura R."/>
        </authorList>
    </citation>
    <scope>NUCLEOTIDE SEQUENCE [LARGE SCALE GENOMIC DNA]</scope>
    <source>
        <strain evidence="8 9">110S</strain>
    </source>
</reference>
<protein>
    <recommendedName>
        <fullName evidence="7">PDZ domain-containing protein</fullName>
    </recommendedName>
</protein>
<comment type="similarity">
    <text evidence="1">Belongs to the peptidase S1C family.</text>
</comment>
<dbReference type="PROSITE" id="PS50106">
    <property type="entry name" value="PDZ"/>
    <property type="match status" value="1"/>
</dbReference>
<evidence type="ECO:0000313" key="8">
    <source>
        <dbReference type="EMBL" id="GAP62008.1"/>
    </source>
</evidence>
<gene>
    <name evidence="8" type="ORF">ARMA_0431</name>
</gene>
<dbReference type="PANTHER" id="PTHR43343:SF3">
    <property type="entry name" value="PROTEASE DO-LIKE 8, CHLOROPLASTIC"/>
    <property type="match status" value="1"/>
</dbReference>
<dbReference type="GO" id="GO:0004252">
    <property type="term" value="F:serine-type endopeptidase activity"/>
    <property type="evidence" value="ECO:0007669"/>
    <property type="project" value="InterPro"/>
</dbReference>
<dbReference type="InterPro" id="IPR051201">
    <property type="entry name" value="Chloro_Bact_Ser_Proteases"/>
</dbReference>
<dbReference type="Pfam" id="PF13365">
    <property type="entry name" value="Trypsin_2"/>
    <property type="match status" value="1"/>
</dbReference>
<evidence type="ECO:0000259" key="7">
    <source>
        <dbReference type="PROSITE" id="PS50106"/>
    </source>
</evidence>
<organism evidence="8 9">
    <name type="scientific">Ardenticatena maritima</name>
    <dbReference type="NCBI Taxonomy" id="872965"/>
    <lineage>
        <taxon>Bacteria</taxon>
        <taxon>Bacillati</taxon>
        <taxon>Chloroflexota</taxon>
        <taxon>Ardenticatenia</taxon>
        <taxon>Ardenticatenales</taxon>
        <taxon>Ardenticatenaceae</taxon>
        <taxon>Ardenticatena</taxon>
    </lineage>
</organism>
<proteinExistence type="inferred from homology"/>
<evidence type="ECO:0000256" key="3">
    <source>
        <dbReference type="ARBA" id="ARBA00022801"/>
    </source>
</evidence>
<dbReference type="SUPFAM" id="SSF50156">
    <property type="entry name" value="PDZ domain-like"/>
    <property type="match status" value="1"/>
</dbReference>
<dbReference type="Pfam" id="PF13180">
    <property type="entry name" value="PDZ_2"/>
    <property type="match status" value="1"/>
</dbReference>
<keyword evidence="6" id="KW-1133">Transmembrane helix</keyword>
<dbReference type="GO" id="GO:0006508">
    <property type="term" value="P:proteolysis"/>
    <property type="evidence" value="ECO:0007669"/>
    <property type="project" value="UniProtKB-KW"/>
</dbReference>
<keyword evidence="6" id="KW-0812">Transmembrane</keyword>
<dbReference type="CDD" id="cd06779">
    <property type="entry name" value="cpPDZ_Deg_HtrA-like"/>
    <property type="match status" value="1"/>
</dbReference>
<evidence type="ECO:0000256" key="5">
    <source>
        <dbReference type="SAM" id="MobiDB-lite"/>
    </source>
</evidence>
<keyword evidence="2" id="KW-0645">Protease</keyword>
<evidence type="ECO:0000256" key="1">
    <source>
        <dbReference type="ARBA" id="ARBA00010541"/>
    </source>
</evidence>
<dbReference type="InterPro" id="IPR009003">
    <property type="entry name" value="Peptidase_S1_PA"/>
</dbReference>
<name>A0A0N0RFA8_9CHLR</name>
<dbReference type="EMBL" id="BBZA01000024">
    <property type="protein sequence ID" value="GAP62008.1"/>
    <property type="molecule type" value="Genomic_DNA"/>
</dbReference>
<dbReference type="OrthoDB" id="9758917at2"/>
<feature type="compositionally biased region" description="Low complexity" evidence="5">
    <location>
        <begin position="52"/>
        <end position="73"/>
    </location>
</feature>
<accession>A0A0N0RFA8</accession>
<dbReference type="InterPro" id="IPR036034">
    <property type="entry name" value="PDZ_sf"/>
</dbReference>